<dbReference type="PRINTS" id="PR00111">
    <property type="entry name" value="ABHYDROLASE"/>
</dbReference>
<dbReference type="SMART" id="SM00880">
    <property type="entry name" value="CHAD"/>
    <property type="match status" value="1"/>
</dbReference>
<dbReference type="EMBL" id="AP026978">
    <property type="protein sequence ID" value="BDU01558.1"/>
    <property type="molecule type" value="Genomic_DNA"/>
</dbReference>
<gene>
    <name evidence="10" type="ORF">IFM12276_45860</name>
</gene>
<evidence type="ECO:0000256" key="6">
    <source>
        <dbReference type="ARBA" id="ARBA00022670"/>
    </source>
</evidence>
<dbReference type="InterPro" id="IPR007899">
    <property type="entry name" value="CHAD_dom"/>
</dbReference>
<dbReference type="EC" id="3.4.11.5" evidence="8"/>
<dbReference type="InterPro" id="IPR000073">
    <property type="entry name" value="AB_hydrolase_1"/>
</dbReference>
<comment type="subcellular location">
    <subcellularLocation>
        <location evidence="2">Cytoplasm</location>
    </subcellularLocation>
</comment>
<evidence type="ECO:0000256" key="7">
    <source>
        <dbReference type="ARBA" id="ARBA00022801"/>
    </source>
</evidence>
<dbReference type="InterPro" id="IPR005944">
    <property type="entry name" value="Pro_iminopeptidase"/>
</dbReference>
<evidence type="ECO:0000259" key="9">
    <source>
        <dbReference type="PROSITE" id="PS51708"/>
    </source>
</evidence>
<dbReference type="SUPFAM" id="SSF53474">
    <property type="entry name" value="alpha/beta-Hydrolases"/>
    <property type="match status" value="1"/>
</dbReference>
<evidence type="ECO:0000256" key="2">
    <source>
        <dbReference type="ARBA" id="ARBA00004496"/>
    </source>
</evidence>
<dbReference type="PANTHER" id="PTHR43722:SF1">
    <property type="entry name" value="PROLINE IMINOPEPTIDASE"/>
    <property type="match status" value="1"/>
</dbReference>
<dbReference type="Pfam" id="PF05235">
    <property type="entry name" value="CHAD"/>
    <property type="match status" value="1"/>
</dbReference>
<dbReference type="PROSITE" id="PS51708">
    <property type="entry name" value="CHAD"/>
    <property type="match status" value="1"/>
</dbReference>
<evidence type="ECO:0000256" key="1">
    <source>
        <dbReference type="ARBA" id="ARBA00001585"/>
    </source>
</evidence>
<dbReference type="PRINTS" id="PR00793">
    <property type="entry name" value="PROAMNOPTASE"/>
</dbReference>
<evidence type="ECO:0000256" key="5">
    <source>
        <dbReference type="ARBA" id="ARBA00022490"/>
    </source>
</evidence>
<comment type="similarity">
    <text evidence="3 8">Belongs to the peptidase S33 family.</text>
</comment>
<protein>
    <recommendedName>
        <fullName evidence="8">Proline iminopeptidase</fullName>
        <ecNumber evidence="8">3.4.11.5</ecNumber>
    </recommendedName>
</protein>
<reference evidence="10 11" key="1">
    <citation type="submission" date="2022-11" db="EMBL/GenBank/DDBJ databases">
        <title>Genome Sequencing of Nocardia sp. ON39_IFM12276 and assembly.</title>
        <authorList>
            <person name="Shimojima M."/>
            <person name="Toyokawa M."/>
            <person name="Uesaka K."/>
        </authorList>
    </citation>
    <scope>NUCLEOTIDE SEQUENCE [LARGE SCALE GENOMIC DNA]</scope>
    <source>
        <strain evidence="10 11">IFM 12276</strain>
    </source>
</reference>
<dbReference type="InterPro" id="IPR029058">
    <property type="entry name" value="AB_hydrolase_fold"/>
</dbReference>
<evidence type="ECO:0000256" key="4">
    <source>
        <dbReference type="ARBA" id="ARBA00022438"/>
    </source>
</evidence>
<evidence type="ECO:0000256" key="3">
    <source>
        <dbReference type="ARBA" id="ARBA00010088"/>
    </source>
</evidence>
<evidence type="ECO:0000313" key="10">
    <source>
        <dbReference type="EMBL" id="BDU01558.1"/>
    </source>
</evidence>
<dbReference type="Pfam" id="PF00561">
    <property type="entry name" value="Abhydrolase_1"/>
    <property type="match status" value="1"/>
</dbReference>
<comment type="catalytic activity">
    <reaction evidence="1 8">
        <text>Release of N-terminal proline from a peptide.</text>
        <dbReference type="EC" id="3.4.11.5"/>
    </reaction>
</comment>
<proteinExistence type="inferred from homology"/>
<dbReference type="InterPro" id="IPR038186">
    <property type="entry name" value="CHAD_dom_sf"/>
</dbReference>
<keyword evidence="11" id="KW-1185">Reference proteome</keyword>
<dbReference type="PANTHER" id="PTHR43722">
    <property type="entry name" value="PROLINE IMINOPEPTIDASE"/>
    <property type="match status" value="1"/>
</dbReference>
<evidence type="ECO:0000313" key="11">
    <source>
        <dbReference type="Proteomes" id="UP001317870"/>
    </source>
</evidence>
<dbReference type="NCBIfam" id="TIGR01249">
    <property type="entry name" value="pro_imino_pep_1"/>
    <property type="match status" value="1"/>
</dbReference>
<keyword evidence="5" id="KW-0963">Cytoplasm</keyword>
<name>A0ABN6U8E7_9NOCA</name>
<accession>A0ABN6U8E7</accession>
<feature type="domain" description="CHAD" evidence="9">
    <location>
        <begin position="324"/>
        <end position="616"/>
    </location>
</feature>
<dbReference type="Proteomes" id="UP001317870">
    <property type="component" value="Chromosome"/>
</dbReference>
<sequence>MRTRYPAIEPYASGMLAVGDGQSVYWEVSGNPDGKPVVFLHGGPGGGTAPFHRQFFDPAAYRIVLFDQRGCGRSTPHLADGASLEHNTTGHLIADIEALREHLGIDRWQVFGGSWGSTLALAYAQRHPERVTELVLRGIFLLRRKEIDWYYNGAAGYVYPDEWEKFLAPVPEDERDQDLVEVYHRLLHSPDEDIARTAAIAWSSWEGATSSLRPQPDRVTETSEPRFALAFARIENHYFRHGGFLDEGQLLRDIGVISHIPAVIVQGRHDIVCPAVSAWELHRAWPGSVLHIVDDAGHAASEPGITHHLVEATDRFAKAGVGTVLTAGNALVDALREDIDRLLAAEPEVRADAPDSVHQMRVATRRLRSVLRSHGKLLVKQSAAEMGAELKWLAGLLGAARDAEVRADRFAALLAEHAEHADPAALDAVTARLAQAERDRYRAAHDDVLTALDDARYRALREELSGWRTDPPLRHSRAAASATDVFGEVLRRDLDRVQNLVRAEPTVDPSERVELLHDIRKSAKRLRYACEAAEQVLGEEAAERGSRAKKLQTVLGDHRDAVESHAAIRHRATEAVAAGEDAGLYEVLAAAEDAAAGRELSRYPATAAAVFEQVITG</sequence>
<dbReference type="Gene3D" id="1.40.20.10">
    <property type="entry name" value="CHAD domain"/>
    <property type="match status" value="1"/>
</dbReference>
<keyword evidence="4 8" id="KW-0031">Aminopeptidase</keyword>
<keyword evidence="6 8" id="KW-0645">Protease</keyword>
<dbReference type="Gene3D" id="3.40.50.1820">
    <property type="entry name" value="alpha/beta hydrolase"/>
    <property type="match status" value="1"/>
</dbReference>
<keyword evidence="7 8" id="KW-0378">Hydrolase</keyword>
<evidence type="ECO:0000256" key="8">
    <source>
        <dbReference type="RuleBase" id="RU003421"/>
    </source>
</evidence>
<organism evidence="10 11">
    <name type="scientific">Nocardia sputorum</name>
    <dbReference type="NCBI Taxonomy" id="2984338"/>
    <lineage>
        <taxon>Bacteria</taxon>
        <taxon>Bacillati</taxon>
        <taxon>Actinomycetota</taxon>
        <taxon>Actinomycetes</taxon>
        <taxon>Mycobacteriales</taxon>
        <taxon>Nocardiaceae</taxon>
        <taxon>Nocardia</taxon>
    </lineage>
</organism>
<dbReference type="InterPro" id="IPR002410">
    <property type="entry name" value="Peptidase_S33"/>
</dbReference>